<name>T0YMX0_9ZZZZ</name>
<comment type="caution">
    <text evidence="3">The sequence shown here is derived from an EMBL/GenBank/DDBJ whole genome shotgun (WGS) entry which is preliminary data.</text>
</comment>
<feature type="domain" description="Luciferase-like" evidence="2">
    <location>
        <begin position="2"/>
        <end position="149"/>
    </location>
</feature>
<feature type="non-terminal residue" evidence="3">
    <location>
        <position position="167"/>
    </location>
</feature>
<evidence type="ECO:0000256" key="1">
    <source>
        <dbReference type="ARBA" id="ARBA00023002"/>
    </source>
</evidence>
<dbReference type="PANTHER" id="PTHR43244:SF1">
    <property type="entry name" value="5,10-METHYLENETETRAHYDROMETHANOPTERIN REDUCTASE"/>
    <property type="match status" value="1"/>
</dbReference>
<dbReference type="InterPro" id="IPR036661">
    <property type="entry name" value="Luciferase-like_sf"/>
</dbReference>
<sequence length="167" mass="17554">MQELAGEVADGLLTPSITTPNFVRYARKNLAIGAARAGRDPATIDVGCTIVASINEDRATGREGAREIAGMYLANKVENIQASADVLLESAGLTRDEIVPIAEAMTTGGRLAAAAAVSDEVLAKTVPIAGNPADCIEAIEQYRDAGCTHIMLELWGENRNAQLELFG</sequence>
<reference evidence="3" key="1">
    <citation type="submission" date="2013-08" db="EMBL/GenBank/DDBJ databases">
        <authorList>
            <person name="Mendez C."/>
            <person name="Richter M."/>
            <person name="Ferrer M."/>
            <person name="Sanchez J."/>
        </authorList>
    </citation>
    <scope>NUCLEOTIDE SEQUENCE</scope>
</reference>
<dbReference type="InterPro" id="IPR011251">
    <property type="entry name" value="Luciferase-like_dom"/>
</dbReference>
<dbReference type="GO" id="GO:0016705">
    <property type="term" value="F:oxidoreductase activity, acting on paired donors, with incorporation or reduction of molecular oxygen"/>
    <property type="evidence" value="ECO:0007669"/>
    <property type="project" value="InterPro"/>
</dbReference>
<gene>
    <name evidence="3" type="ORF">B1B_17221</name>
</gene>
<dbReference type="Pfam" id="PF00296">
    <property type="entry name" value="Bac_luciferase"/>
    <property type="match status" value="1"/>
</dbReference>
<dbReference type="EMBL" id="AUZY01011504">
    <property type="protein sequence ID" value="EQD34408.1"/>
    <property type="molecule type" value="Genomic_DNA"/>
</dbReference>
<dbReference type="SUPFAM" id="SSF51679">
    <property type="entry name" value="Bacterial luciferase-like"/>
    <property type="match status" value="1"/>
</dbReference>
<accession>T0YMX0</accession>
<evidence type="ECO:0000313" key="3">
    <source>
        <dbReference type="EMBL" id="EQD34408.1"/>
    </source>
</evidence>
<proteinExistence type="predicted"/>
<organism evidence="3">
    <name type="scientific">mine drainage metagenome</name>
    <dbReference type="NCBI Taxonomy" id="410659"/>
    <lineage>
        <taxon>unclassified sequences</taxon>
        <taxon>metagenomes</taxon>
        <taxon>ecological metagenomes</taxon>
    </lineage>
</organism>
<keyword evidence="1" id="KW-0560">Oxidoreductase</keyword>
<evidence type="ECO:0000259" key="2">
    <source>
        <dbReference type="Pfam" id="PF00296"/>
    </source>
</evidence>
<dbReference type="AlphaFoldDB" id="T0YMX0"/>
<reference evidence="3" key="2">
    <citation type="journal article" date="2014" name="ISME J.">
        <title>Microbial stratification in low pH oxic and suboxic macroscopic growths along an acid mine drainage.</title>
        <authorList>
            <person name="Mendez-Garcia C."/>
            <person name="Mesa V."/>
            <person name="Sprenger R.R."/>
            <person name="Richter M."/>
            <person name="Diez M.S."/>
            <person name="Solano J."/>
            <person name="Bargiela R."/>
            <person name="Golyshina O.V."/>
            <person name="Manteca A."/>
            <person name="Ramos J.L."/>
            <person name="Gallego J.R."/>
            <person name="Llorente I."/>
            <person name="Martins Dos Santos V.A."/>
            <person name="Jensen O.N."/>
            <person name="Pelaez A.I."/>
            <person name="Sanchez J."/>
            <person name="Ferrer M."/>
        </authorList>
    </citation>
    <scope>NUCLEOTIDE SEQUENCE</scope>
</reference>
<dbReference type="Gene3D" id="3.20.20.30">
    <property type="entry name" value="Luciferase-like domain"/>
    <property type="match status" value="1"/>
</dbReference>
<dbReference type="PANTHER" id="PTHR43244">
    <property type="match status" value="1"/>
</dbReference>
<protein>
    <submittedName>
        <fullName evidence="3">Methylenetetrahydromethanopterin reductase</fullName>
    </submittedName>
</protein>
<dbReference type="InterPro" id="IPR050564">
    <property type="entry name" value="F420-G6PD/mer"/>
</dbReference>